<reference evidence="9 10" key="1">
    <citation type="submission" date="2022-04" db="EMBL/GenBank/DDBJ databases">
        <title>Roseobacter sp. WL0113 is a bacterium isolated from neritic sediment.</title>
        <authorList>
            <person name="Wang L."/>
            <person name="He W."/>
            <person name="Zhang D.-F."/>
        </authorList>
    </citation>
    <scope>NUCLEOTIDE SEQUENCE [LARGE SCALE GENOMIC DNA]</scope>
    <source>
        <strain evidence="9 10">WL0113</strain>
    </source>
</reference>
<feature type="transmembrane region" description="Helical" evidence="7">
    <location>
        <begin position="12"/>
        <end position="41"/>
    </location>
</feature>
<gene>
    <name evidence="9" type="ORF">MUB52_18710</name>
</gene>
<dbReference type="RefSeq" id="WP_263845694.1">
    <property type="nucleotide sequence ID" value="NZ_JALIEB010000015.1"/>
</dbReference>
<keyword evidence="5 7" id="KW-0472">Membrane</keyword>
<feature type="compositionally biased region" description="Polar residues" evidence="6">
    <location>
        <begin position="291"/>
        <end position="307"/>
    </location>
</feature>
<proteinExistence type="predicted"/>
<keyword evidence="4 7" id="KW-1133">Transmembrane helix</keyword>
<accession>A0ABT3BIS5</accession>
<feature type="transmembrane region" description="Helical" evidence="7">
    <location>
        <begin position="98"/>
        <end position="117"/>
    </location>
</feature>
<evidence type="ECO:0000256" key="6">
    <source>
        <dbReference type="SAM" id="MobiDB-lite"/>
    </source>
</evidence>
<dbReference type="InterPro" id="IPR032694">
    <property type="entry name" value="CopC/D"/>
</dbReference>
<evidence type="ECO:0000256" key="4">
    <source>
        <dbReference type="ARBA" id="ARBA00022989"/>
    </source>
</evidence>
<comment type="subcellular location">
    <subcellularLocation>
        <location evidence="1">Cell membrane</location>
        <topology evidence="1">Multi-pass membrane protein</topology>
    </subcellularLocation>
</comment>
<feature type="transmembrane region" description="Helical" evidence="7">
    <location>
        <begin position="273"/>
        <end position="291"/>
    </location>
</feature>
<keyword evidence="10" id="KW-1185">Reference proteome</keyword>
<keyword evidence="3 7" id="KW-0812">Transmembrane</keyword>
<evidence type="ECO:0000313" key="9">
    <source>
        <dbReference type="EMBL" id="MCV3273469.1"/>
    </source>
</evidence>
<evidence type="ECO:0000256" key="3">
    <source>
        <dbReference type="ARBA" id="ARBA00022692"/>
    </source>
</evidence>
<protein>
    <submittedName>
        <fullName evidence="9">CopD family protein</fullName>
    </submittedName>
</protein>
<evidence type="ECO:0000256" key="5">
    <source>
        <dbReference type="ARBA" id="ARBA00023136"/>
    </source>
</evidence>
<name>A0ABT3BIS5_9RHOB</name>
<sequence>MISALASADAQIWLAILVKTVAYLATLVAAGSVVIYLTLGALTEQGRSSLRRIAAVAALAAAGLSLLRIPLRASFLMGGTVEGAVDPMMLRIVAESPLGASVIVRLGGLALILAVFLPGRGARWVALAGALVTCASFALRGHTLGEPRLLLGALVTVHAIGLAFWIGAFAPLTRAVRCDPPAVAGALVHEFGAKALWVVATLVAAGALTLVLLGAATPAALATPYGQAFLIKLGLFAGVLALAGLNKTRLTPALQAAAPDAARRLRRSIGMESVLVLAVLATTAALTTLTSPPSEQARSASQTTPTHDSAIHVSGDLSWPS</sequence>
<dbReference type="PANTHER" id="PTHR34820:SF4">
    <property type="entry name" value="INNER MEMBRANE PROTEIN YEBZ"/>
    <property type="match status" value="1"/>
</dbReference>
<feature type="transmembrane region" description="Helical" evidence="7">
    <location>
        <begin position="149"/>
        <end position="170"/>
    </location>
</feature>
<keyword evidence="2" id="KW-1003">Cell membrane</keyword>
<dbReference type="Proteomes" id="UP001208690">
    <property type="component" value="Unassembled WGS sequence"/>
</dbReference>
<feature type="region of interest" description="Disordered" evidence="6">
    <location>
        <begin position="290"/>
        <end position="321"/>
    </location>
</feature>
<evidence type="ECO:0000259" key="8">
    <source>
        <dbReference type="Pfam" id="PF05425"/>
    </source>
</evidence>
<feature type="transmembrane region" description="Helical" evidence="7">
    <location>
        <begin position="191"/>
        <end position="213"/>
    </location>
</feature>
<feature type="transmembrane region" description="Helical" evidence="7">
    <location>
        <begin position="53"/>
        <end position="71"/>
    </location>
</feature>
<comment type="caution">
    <text evidence="9">The sequence shown here is derived from an EMBL/GenBank/DDBJ whole genome shotgun (WGS) entry which is preliminary data.</text>
</comment>
<dbReference type="EMBL" id="JALIEB010000015">
    <property type="protein sequence ID" value="MCV3273469.1"/>
    <property type="molecule type" value="Genomic_DNA"/>
</dbReference>
<feature type="transmembrane region" description="Helical" evidence="7">
    <location>
        <begin position="124"/>
        <end position="143"/>
    </location>
</feature>
<organism evidence="9 10">
    <name type="scientific">Roseobacter sinensis</name>
    <dbReference type="NCBI Taxonomy" id="2931391"/>
    <lineage>
        <taxon>Bacteria</taxon>
        <taxon>Pseudomonadati</taxon>
        <taxon>Pseudomonadota</taxon>
        <taxon>Alphaproteobacteria</taxon>
        <taxon>Rhodobacterales</taxon>
        <taxon>Roseobacteraceae</taxon>
        <taxon>Roseobacter</taxon>
    </lineage>
</organism>
<dbReference type="InterPro" id="IPR008457">
    <property type="entry name" value="Cu-R_CopD_dom"/>
</dbReference>
<evidence type="ECO:0000313" key="10">
    <source>
        <dbReference type="Proteomes" id="UP001208690"/>
    </source>
</evidence>
<feature type="transmembrane region" description="Helical" evidence="7">
    <location>
        <begin position="225"/>
        <end position="245"/>
    </location>
</feature>
<dbReference type="Pfam" id="PF05425">
    <property type="entry name" value="CopD"/>
    <property type="match status" value="1"/>
</dbReference>
<evidence type="ECO:0000256" key="1">
    <source>
        <dbReference type="ARBA" id="ARBA00004651"/>
    </source>
</evidence>
<dbReference type="PANTHER" id="PTHR34820">
    <property type="entry name" value="INNER MEMBRANE PROTEIN YEBZ"/>
    <property type="match status" value="1"/>
</dbReference>
<feature type="domain" description="Copper resistance protein D" evidence="8">
    <location>
        <begin position="187"/>
        <end position="286"/>
    </location>
</feature>
<evidence type="ECO:0000256" key="7">
    <source>
        <dbReference type="SAM" id="Phobius"/>
    </source>
</evidence>
<evidence type="ECO:0000256" key="2">
    <source>
        <dbReference type="ARBA" id="ARBA00022475"/>
    </source>
</evidence>